<evidence type="ECO:0000313" key="3">
    <source>
        <dbReference type="Proteomes" id="UP000319817"/>
    </source>
</evidence>
<name>A0A517NNM3_9BACT</name>
<keyword evidence="3" id="KW-1185">Reference proteome</keyword>
<dbReference type="AlphaFoldDB" id="A0A517NNM3"/>
<reference evidence="2 3" key="1">
    <citation type="submission" date="2019-02" db="EMBL/GenBank/DDBJ databases">
        <title>Deep-cultivation of Planctomycetes and their phenomic and genomic characterization uncovers novel biology.</title>
        <authorList>
            <person name="Wiegand S."/>
            <person name="Jogler M."/>
            <person name="Boedeker C."/>
            <person name="Pinto D."/>
            <person name="Vollmers J."/>
            <person name="Rivas-Marin E."/>
            <person name="Kohn T."/>
            <person name="Peeters S.H."/>
            <person name="Heuer A."/>
            <person name="Rast P."/>
            <person name="Oberbeckmann S."/>
            <person name="Bunk B."/>
            <person name="Jeske O."/>
            <person name="Meyerdierks A."/>
            <person name="Storesund J.E."/>
            <person name="Kallscheuer N."/>
            <person name="Luecker S."/>
            <person name="Lage O.M."/>
            <person name="Pohl T."/>
            <person name="Merkel B.J."/>
            <person name="Hornburger P."/>
            <person name="Mueller R.-W."/>
            <person name="Bruemmer F."/>
            <person name="Labrenz M."/>
            <person name="Spormann A.M."/>
            <person name="Op den Camp H."/>
            <person name="Overmann J."/>
            <person name="Amann R."/>
            <person name="Jetten M.S.M."/>
            <person name="Mascher T."/>
            <person name="Medema M.H."/>
            <person name="Devos D.P."/>
            <person name="Kaster A.-K."/>
            <person name="Ovreas L."/>
            <person name="Rohde M."/>
            <person name="Galperin M.Y."/>
            <person name="Jogler C."/>
        </authorList>
    </citation>
    <scope>NUCLEOTIDE SEQUENCE [LARGE SCALE GENOMIC DNA]</scope>
    <source>
        <strain evidence="2 3">K23_9</strain>
    </source>
</reference>
<dbReference type="Proteomes" id="UP000319817">
    <property type="component" value="Chromosome"/>
</dbReference>
<proteinExistence type="predicted"/>
<protein>
    <submittedName>
        <fullName evidence="2">Uncharacterized protein</fullName>
    </submittedName>
</protein>
<gene>
    <name evidence="2" type="ORF">K239x_06680</name>
</gene>
<dbReference type="EMBL" id="CP036526">
    <property type="protein sequence ID" value="QDT08726.1"/>
    <property type="molecule type" value="Genomic_DNA"/>
</dbReference>
<sequence>MPSASKSMCANGFDLVSSLMMAIVLMLGCLVLVLGTLWATRTRLIPDWDSPAATTHVSFATSAATPLEFEIPAGDEVVALEDPTLKQTLGQIEQQIQTIPLASVAVRSAAKTGIRGSTAGRIGADQAESNADKTVPRHQRWHLVFKAPHQTAYARQLDVLGIELGAFGGDLPGIDSAGDFALGGTAKHNGKPKTEKRLYFSWAQPSPLARYERSLLIQAGVPVAGRQVVKFIPRELENRLATMELEYAFLHGVASVTEIEKTVFESQRVGQQYRFVVTHQRPISSEHAHAASIDVNDRAPVNTDR</sequence>
<accession>A0A517NNM3</accession>
<organism evidence="2 3">
    <name type="scientific">Stieleria marina</name>
    <dbReference type="NCBI Taxonomy" id="1930275"/>
    <lineage>
        <taxon>Bacteria</taxon>
        <taxon>Pseudomonadati</taxon>
        <taxon>Planctomycetota</taxon>
        <taxon>Planctomycetia</taxon>
        <taxon>Pirellulales</taxon>
        <taxon>Pirellulaceae</taxon>
        <taxon>Stieleria</taxon>
    </lineage>
</organism>
<keyword evidence="1" id="KW-0472">Membrane</keyword>
<evidence type="ECO:0000313" key="2">
    <source>
        <dbReference type="EMBL" id="QDT08726.1"/>
    </source>
</evidence>
<feature type="transmembrane region" description="Helical" evidence="1">
    <location>
        <begin position="20"/>
        <end position="40"/>
    </location>
</feature>
<keyword evidence="1" id="KW-0812">Transmembrane</keyword>
<evidence type="ECO:0000256" key="1">
    <source>
        <dbReference type="SAM" id="Phobius"/>
    </source>
</evidence>
<dbReference type="PROSITE" id="PS51257">
    <property type="entry name" value="PROKAR_LIPOPROTEIN"/>
    <property type="match status" value="1"/>
</dbReference>
<keyword evidence="1" id="KW-1133">Transmembrane helix</keyword>